<keyword evidence="8" id="KW-0614">Plasmid</keyword>
<dbReference type="SUPFAM" id="SSF53850">
    <property type="entry name" value="Periplasmic binding protein-like II"/>
    <property type="match status" value="1"/>
</dbReference>
<keyword evidence="5" id="KW-0564">Palmitate</keyword>
<dbReference type="Pfam" id="PF03180">
    <property type="entry name" value="Lipoprotein_9"/>
    <property type="match status" value="1"/>
</dbReference>
<protein>
    <submittedName>
        <fullName evidence="8">Amino acid ABC transporter substrate-binding protein</fullName>
    </submittedName>
</protein>
<evidence type="ECO:0000313" key="8">
    <source>
        <dbReference type="EMBL" id="EPE94638.1"/>
    </source>
</evidence>
<dbReference type="AlphaFoldDB" id="S3I505"/>
<dbReference type="NCBIfam" id="TIGR00363">
    <property type="entry name" value="MetQ/NlpA family lipoprotein"/>
    <property type="match status" value="1"/>
</dbReference>
<accession>S3I505</accession>
<dbReference type="EMBL" id="AEYE02000035">
    <property type="protein sequence ID" value="EPE94638.1"/>
    <property type="molecule type" value="Genomic_DNA"/>
</dbReference>
<dbReference type="HOGENOM" id="CLU_067080_0_0_5"/>
<keyword evidence="4 7" id="KW-0472">Membrane</keyword>
<organism evidence="8 9">
    <name type="scientific">Rhizobium grahamii CCGE 502</name>
    <dbReference type="NCBI Taxonomy" id="990285"/>
    <lineage>
        <taxon>Bacteria</taxon>
        <taxon>Pseudomonadati</taxon>
        <taxon>Pseudomonadota</taxon>
        <taxon>Alphaproteobacteria</taxon>
        <taxon>Hyphomicrobiales</taxon>
        <taxon>Rhizobiaceae</taxon>
        <taxon>Rhizobium/Agrobacterium group</taxon>
        <taxon>Rhizobium</taxon>
    </lineage>
</organism>
<feature type="transmembrane region" description="Helical" evidence="7">
    <location>
        <begin position="53"/>
        <end position="74"/>
    </location>
</feature>
<dbReference type="CDD" id="cd13598">
    <property type="entry name" value="PBP2_lipoprotein_IlpA_like"/>
    <property type="match status" value="1"/>
</dbReference>
<comment type="caution">
    <text evidence="8">The sequence shown here is derived from an EMBL/GenBank/DDBJ whole genome shotgun (WGS) entry which is preliminary data.</text>
</comment>
<evidence type="ECO:0000313" key="9">
    <source>
        <dbReference type="Proteomes" id="UP000014411"/>
    </source>
</evidence>
<dbReference type="PANTHER" id="PTHR30429">
    <property type="entry name" value="D-METHIONINE-BINDING LIPOPROTEIN METQ"/>
    <property type="match status" value="1"/>
</dbReference>
<dbReference type="GO" id="GO:0016020">
    <property type="term" value="C:membrane"/>
    <property type="evidence" value="ECO:0007669"/>
    <property type="project" value="UniProtKB-SubCell"/>
</dbReference>
<evidence type="ECO:0000256" key="2">
    <source>
        <dbReference type="ARBA" id="ARBA00008973"/>
    </source>
</evidence>
<dbReference type="InterPro" id="IPR004872">
    <property type="entry name" value="Lipoprotein_NlpA"/>
</dbReference>
<keyword evidence="6" id="KW-0449">Lipoprotein</keyword>
<keyword evidence="7" id="KW-1133">Transmembrane helix</keyword>
<evidence type="ECO:0000256" key="7">
    <source>
        <dbReference type="SAM" id="Phobius"/>
    </source>
</evidence>
<sequence length="314" mass="34235">MLQCNRDRLAWFTIGGFEIIWPFEARLTNFKTGNTTMNKKTSATSSLTRRASLAAIAASAVAIVAFAAPVASFAEDKSIKVGIMSGEDEDVWRVVTEEAAKKGLKIETVVFNDYTQPNEALERGEIDANAFQHKPYLDNQVNQHGYHIVPVGYTAVWPIGLYSKKHKAVAEIAEGATIGVPNDPSNEGRALRVLQNEGIIKLKDGTGILATVTDITENPKNVEIKELDAGVVGRAIEDLDAAVINTDWALKSGLSAADRIAQEPIADNPYRNFIAVKQDSENEAWVKTLVSSYQNDTVKAEFDKVYKGTGVSAY</sequence>
<dbReference type="Gene3D" id="3.40.190.10">
    <property type="entry name" value="Periplasmic binding protein-like II"/>
    <property type="match status" value="2"/>
</dbReference>
<evidence type="ECO:0000256" key="6">
    <source>
        <dbReference type="ARBA" id="ARBA00023288"/>
    </source>
</evidence>
<proteinExistence type="inferred from homology"/>
<keyword evidence="9" id="KW-1185">Reference proteome</keyword>
<gene>
    <name evidence="8" type="ORF">RGCCGE502_29058</name>
</gene>
<reference evidence="8 9" key="1">
    <citation type="journal article" date="2012" name="J. Bacteriol.">
        <title>Genome sequence of Rhizobium grahamii CCGE502, a broad-host-range symbiont with low nodulation competitiveness in Phaseolus vulgaris.</title>
        <authorList>
            <person name="Althabegoiti M.J."/>
            <person name="Lozano L."/>
            <person name="Torres-Tejerizo G."/>
            <person name="Ormeno-Orrillo E."/>
            <person name="Rogel M.A."/>
            <person name="Gonzalez V."/>
            <person name="Martinez-Romero E."/>
        </authorList>
    </citation>
    <scope>NUCLEOTIDE SEQUENCE [LARGE SCALE GENOMIC DNA]</scope>
    <source>
        <strain evidence="8 9">CCGE 502</strain>
        <plasmid evidence="8">pRg502b</plasmid>
    </source>
</reference>
<keyword evidence="3" id="KW-0732">Signal</keyword>
<dbReference type="PANTHER" id="PTHR30429:SF1">
    <property type="entry name" value="D-METHIONINE-BINDING LIPOPROTEIN METQ-RELATED"/>
    <property type="match status" value="1"/>
</dbReference>
<evidence type="ECO:0000256" key="3">
    <source>
        <dbReference type="ARBA" id="ARBA00022729"/>
    </source>
</evidence>
<comment type="subcellular location">
    <subcellularLocation>
        <location evidence="1">Membrane</location>
        <topology evidence="1">Lipid-anchor</topology>
    </subcellularLocation>
</comment>
<dbReference type="PIRSF" id="PIRSF002854">
    <property type="entry name" value="MetQ"/>
    <property type="match status" value="1"/>
</dbReference>
<name>S3I505_9HYPH</name>
<dbReference type="Proteomes" id="UP000014411">
    <property type="component" value="Unassembled WGS sequence"/>
</dbReference>
<evidence type="ECO:0000256" key="4">
    <source>
        <dbReference type="ARBA" id="ARBA00023136"/>
    </source>
</evidence>
<keyword evidence="7" id="KW-0812">Transmembrane</keyword>
<comment type="similarity">
    <text evidence="2">Belongs to the NlpA lipoprotein family.</text>
</comment>
<geneLocation type="plasmid" evidence="8">
    <name>pRg502b</name>
</geneLocation>
<evidence type="ECO:0000256" key="1">
    <source>
        <dbReference type="ARBA" id="ARBA00004635"/>
    </source>
</evidence>
<evidence type="ECO:0000256" key="5">
    <source>
        <dbReference type="ARBA" id="ARBA00023139"/>
    </source>
</evidence>